<evidence type="ECO:0000256" key="5">
    <source>
        <dbReference type="ARBA" id="ARBA00022692"/>
    </source>
</evidence>
<comment type="subcellular location">
    <subcellularLocation>
        <location evidence="1">Cell membrane</location>
        <topology evidence="1">Multi-pass membrane protein</topology>
    </subcellularLocation>
</comment>
<evidence type="ECO:0000256" key="4">
    <source>
        <dbReference type="ARBA" id="ARBA00022475"/>
    </source>
</evidence>
<evidence type="ECO:0000256" key="6">
    <source>
        <dbReference type="ARBA" id="ARBA00022989"/>
    </source>
</evidence>
<feature type="transmembrane region" description="Helical" evidence="8">
    <location>
        <begin position="280"/>
        <end position="302"/>
    </location>
</feature>
<reference evidence="10 11" key="1">
    <citation type="submission" date="2019-02" db="EMBL/GenBank/DDBJ databases">
        <authorList>
            <consortium name="Pathogen Informatics"/>
        </authorList>
    </citation>
    <scope>NUCLEOTIDE SEQUENCE [LARGE SCALE GENOMIC DNA]</scope>
    <source>
        <strain evidence="10 11">3012STDY6756503</strain>
    </source>
</reference>
<name>A0ABD7UYZ2_9ACTN</name>
<evidence type="ECO:0000256" key="3">
    <source>
        <dbReference type="ARBA" id="ARBA00022448"/>
    </source>
</evidence>
<protein>
    <submittedName>
        <fullName evidence="10">Spectinomycin tetracycline efflux pump</fullName>
    </submittedName>
</protein>
<dbReference type="NCBIfam" id="TIGR00711">
    <property type="entry name" value="efflux_EmrB"/>
    <property type="match status" value="1"/>
</dbReference>
<gene>
    <name evidence="10" type="primary">stp_1</name>
    <name evidence="10" type="ORF">NCTC8139_00779</name>
</gene>
<dbReference type="GeneID" id="60748821"/>
<dbReference type="PANTHER" id="PTHR42718">
    <property type="entry name" value="MAJOR FACILITATOR SUPERFAMILY MULTIDRUG TRANSPORTER MFSC"/>
    <property type="match status" value="1"/>
</dbReference>
<evidence type="ECO:0000259" key="9">
    <source>
        <dbReference type="PROSITE" id="PS50850"/>
    </source>
</evidence>
<dbReference type="Proteomes" id="UP000360750">
    <property type="component" value="Unassembled WGS sequence"/>
</dbReference>
<feature type="domain" description="Major facilitator superfamily (MFS) profile" evidence="9">
    <location>
        <begin position="24"/>
        <end position="470"/>
    </location>
</feature>
<feature type="transmembrane region" description="Helical" evidence="8">
    <location>
        <begin position="236"/>
        <end position="259"/>
    </location>
</feature>
<dbReference type="InterPro" id="IPR020846">
    <property type="entry name" value="MFS_dom"/>
</dbReference>
<dbReference type="Gene3D" id="1.20.1250.20">
    <property type="entry name" value="MFS general substrate transporter like domains"/>
    <property type="match status" value="1"/>
</dbReference>
<dbReference type="InterPro" id="IPR004638">
    <property type="entry name" value="EmrB-like"/>
</dbReference>
<accession>A0ABD7UYZ2</accession>
<dbReference type="CDD" id="cd17321">
    <property type="entry name" value="MFS_MMR_MDR_like"/>
    <property type="match status" value="1"/>
</dbReference>
<feature type="transmembrane region" description="Helical" evidence="8">
    <location>
        <begin position="448"/>
        <end position="470"/>
    </location>
</feature>
<dbReference type="SUPFAM" id="SSF103473">
    <property type="entry name" value="MFS general substrate transporter"/>
    <property type="match status" value="1"/>
</dbReference>
<dbReference type="AlphaFoldDB" id="A0ABD7UYZ2"/>
<keyword evidence="5 8" id="KW-0812">Transmembrane</keyword>
<feature type="transmembrane region" description="Helical" evidence="8">
    <location>
        <begin position="415"/>
        <end position="436"/>
    </location>
</feature>
<dbReference type="Pfam" id="PF07690">
    <property type="entry name" value="MFS_1"/>
    <property type="match status" value="1"/>
</dbReference>
<feature type="transmembrane region" description="Helical" evidence="8">
    <location>
        <begin position="343"/>
        <end position="362"/>
    </location>
</feature>
<feature type="transmembrane region" description="Helical" evidence="8">
    <location>
        <begin position="62"/>
        <end position="81"/>
    </location>
</feature>
<feature type="transmembrane region" description="Helical" evidence="8">
    <location>
        <begin position="93"/>
        <end position="116"/>
    </location>
</feature>
<feature type="transmembrane region" description="Helical" evidence="8">
    <location>
        <begin position="21"/>
        <end position="42"/>
    </location>
</feature>
<evidence type="ECO:0000313" key="11">
    <source>
        <dbReference type="Proteomes" id="UP000360750"/>
    </source>
</evidence>
<proteinExistence type="inferred from homology"/>
<feature type="transmembrane region" description="Helical" evidence="8">
    <location>
        <begin position="122"/>
        <end position="141"/>
    </location>
</feature>
<keyword evidence="7 8" id="KW-0472">Membrane</keyword>
<keyword evidence="4" id="KW-1003">Cell membrane</keyword>
<keyword evidence="3" id="KW-0813">Transport</keyword>
<evidence type="ECO:0000256" key="8">
    <source>
        <dbReference type="SAM" id="Phobius"/>
    </source>
</evidence>
<dbReference type="Gene3D" id="1.20.1720.10">
    <property type="entry name" value="Multidrug resistance protein D"/>
    <property type="match status" value="1"/>
</dbReference>
<dbReference type="InterPro" id="IPR036259">
    <property type="entry name" value="MFS_trans_sf"/>
</dbReference>
<feature type="transmembrane region" description="Helical" evidence="8">
    <location>
        <begin position="212"/>
        <end position="230"/>
    </location>
</feature>
<dbReference type="PANTHER" id="PTHR42718:SF9">
    <property type="entry name" value="MAJOR FACILITATOR SUPERFAMILY MULTIDRUG TRANSPORTER MFSC"/>
    <property type="match status" value="1"/>
</dbReference>
<evidence type="ECO:0000313" key="10">
    <source>
        <dbReference type="EMBL" id="VFA81919.1"/>
    </source>
</evidence>
<sequence>MSRVSALRARSAGGTLTRRDRLVILATCCLSLFIVGLDVSALNVAIPSIGRDLDATESQLQWVIDSYALVIASLLIFGGTLGDRFGRKRIFQLGLLVFGVASVLCSLAPTAEFLIGARMVQAIGGSMLNPVALAIVTNVFVDPRERAQAIGVWGTAFGLSMAFGPVVGGALVSGIGWEAIFWLNVPVCLLAIALTARCVPESRAEHARRADPVGQALILAFLATLTFAIIEGRPLGWTSPTVLGCFLISAVSLVALVWFENRRDEPLLDPRFFGSAPFSSAVACAVIAFAATGGFLFLNTLYLQEVRGLSPMNAGLMTLPMAAASVVCAPIAGRLVGDRGTRLPMMIGSFATIAGSAMLIGLGEDTSYVYVGASYLVFGLGFGFLNAPITNGAVSGMPRTQAGLASAMASTGRQVGTALGVAVFGALAFAGIDGSIADGLSAAARPVWIAMAACGFALAVIVYVSTGEWGRATAERTRRRIESTSGTWRA</sequence>
<feature type="transmembrane region" description="Helical" evidence="8">
    <location>
        <begin position="314"/>
        <end position="336"/>
    </location>
</feature>
<evidence type="ECO:0000256" key="2">
    <source>
        <dbReference type="ARBA" id="ARBA00008537"/>
    </source>
</evidence>
<evidence type="ECO:0000256" key="1">
    <source>
        <dbReference type="ARBA" id="ARBA00004651"/>
    </source>
</evidence>
<feature type="transmembrane region" description="Helical" evidence="8">
    <location>
        <begin position="368"/>
        <end position="394"/>
    </location>
</feature>
<dbReference type="PROSITE" id="PS50850">
    <property type="entry name" value="MFS"/>
    <property type="match status" value="1"/>
</dbReference>
<dbReference type="GO" id="GO:0005886">
    <property type="term" value="C:plasma membrane"/>
    <property type="evidence" value="ECO:0007669"/>
    <property type="project" value="UniProtKB-SubCell"/>
</dbReference>
<dbReference type="InterPro" id="IPR011701">
    <property type="entry name" value="MFS"/>
</dbReference>
<comment type="caution">
    <text evidence="10">The sequence shown here is derived from an EMBL/GenBank/DDBJ whole genome shotgun (WGS) entry which is preliminary data.</text>
</comment>
<keyword evidence="6 8" id="KW-1133">Transmembrane helix</keyword>
<comment type="similarity">
    <text evidence="2">Belongs to the major facilitator superfamily. EmrB family.</text>
</comment>
<dbReference type="EMBL" id="CAACYD010000005">
    <property type="protein sequence ID" value="VFA81919.1"/>
    <property type="molecule type" value="Genomic_DNA"/>
</dbReference>
<feature type="transmembrane region" description="Helical" evidence="8">
    <location>
        <begin position="179"/>
        <end position="200"/>
    </location>
</feature>
<feature type="transmembrane region" description="Helical" evidence="8">
    <location>
        <begin position="153"/>
        <end position="173"/>
    </location>
</feature>
<organism evidence="10 11">
    <name type="scientific">Gordonia paraffinivorans</name>
    <dbReference type="NCBI Taxonomy" id="175628"/>
    <lineage>
        <taxon>Bacteria</taxon>
        <taxon>Bacillati</taxon>
        <taxon>Actinomycetota</taxon>
        <taxon>Actinomycetes</taxon>
        <taxon>Mycobacteriales</taxon>
        <taxon>Gordoniaceae</taxon>
        <taxon>Gordonia</taxon>
    </lineage>
</organism>
<dbReference type="RefSeq" id="WP_131733522.1">
    <property type="nucleotide sequence ID" value="NZ_CAACYD010000005.1"/>
</dbReference>
<evidence type="ECO:0000256" key="7">
    <source>
        <dbReference type="ARBA" id="ARBA00023136"/>
    </source>
</evidence>